<gene>
    <name evidence="1" type="ORF">A2627_05890</name>
</gene>
<comment type="caution">
    <text evidence="1">The sequence shown here is derived from an EMBL/GenBank/DDBJ whole genome shotgun (WGS) entry which is preliminary data.</text>
</comment>
<evidence type="ECO:0000313" key="1">
    <source>
        <dbReference type="EMBL" id="OGM27140.1"/>
    </source>
</evidence>
<sequence>MKKVKAKKIPKFKSYEEEANFWDTHDVTNYFSDAKDVNLNFKLEKSKEDVLTVRLQPSLKLRLTRIADEMGTGASTLARMWLVEKLRLLDKSQTQ</sequence>
<organism evidence="1 2">
    <name type="scientific">Candidatus Woesebacteria bacterium RIFCSPHIGHO2_01_FULL_39_28</name>
    <dbReference type="NCBI Taxonomy" id="1802496"/>
    <lineage>
        <taxon>Bacteria</taxon>
        <taxon>Candidatus Woeseibacteriota</taxon>
    </lineage>
</organism>
<protein>
    <submittedName>
        <fullName evidence="1">Uncharacterized protein</fullName>
    </submittedName>
</protein>
<dbReference type="Proteomes" id="UP000178851">
    <property type="component" value="Unassembled WGS sequence"/>
</dbReference>
<evidence type="ECO:0000313" key="2">
    <source>
        <dbReference type="Proteomes" id="UP000178851"/>
    </source>
</evidence>
<dbReference type="InterPro" id="IPR022148">
    <property type="entry name" value="CopG_antitoxin"/>
</dbReference>
<dbReference type="EMBL" id="MGGI01000007">
    <property type="protein sequence ID" value="OGM27140.1"/>
    <property type="molecule type" value="Genomic_DNA"/>
</dbReference>
<dbReference type="AlphaFoldDB" id="A0A1F7YIX3"/>
<proteinExistence type="predicted"/>
<dbReference type="Pfam" id="PF12441">
    <property type="entry name" value="CopG_antitoxin"/>
    <property type="match status" value="1"/>
</dbReference>
<name>A0A1F7YIX3_9BACT</name>
<accession>A0A1F7YIX3</accession>
<reference evidence="1 2" key="1">
    <citation type="journal article" date="2016" name="Nat. Commun.">
        <title>Thousands of microbial genomes shed light on interconnected biogeochemical processes in an aquifer system.</title>
        <authorList>
            <person name="Anantharaman K."/>
            <person name="Brown C.T."/>
            <person name="Hug L.A."/>
            <person name="Sharon I."/>
            <person name="Castelle C.J."/>
            <person name="Probst A.J."/>
            <person name="Thomas B.C."/>
            <person name="Singh A."/>
            <person name="Wilkins M.J."/>
            <person name="Karaoz U."/>
            <person name="Brodie E.L."/>
            <person name="Williams K.H."/>
            <person name="Hubbard S.S."/>
            <person name="Banfield J.F."/>
        </authorList>
    </citation>
    <scope>NUCLEOTIDE SEQUENCE [LARGE SCALE GENOMIC DNA]</scope>
</reference>